<organism evidence="2 3">
    <name type="scientific">Thanatephorus cucumeris (strain AG1-IA)</name>
    <name type="common">Rice sheath blight fungus</name>
    <name type="synonym">Rhizoctonia solani</name>
    <dbReference type="NCBI Taxonomy" id="983506"/>
    <lineage>
        <taxon>Eukaryota</taxon>
        <taxon>Fungi</taxon>
        <taxon>Dikarya</taxon>
        <taxon>Basidiomycota</taxon>
        <taxon>Agaricomycotina</taxon>
        <taxon>Agaricomycetes</taxon>
        <taxon>Cantharellales</taxon>
        <taxon>Ceratobasidiaceae</taxon>
        <taxon>Rhizoctonia</taxon>
        <taxon>Rhizoctonia solani AG-1</taxon>
    </lineage>
</organism>
<accession>L8X5H2</accession>
<dbReference type="AlphaFoldDB" id="L8X5H2"/>
<feature type="region of interest" description="Disordered" evidence="1">
    <location>
        <begin position="1"/>
        <end position="47"/>
    </location>
</feature>
<comment type="caution">
    <text evidence="2">The sequence shown here is derived from an EMBL/GenBank/DDBJ whole genome shotgun (WGS) entry which is preliminary data.</text>
</comment>
<gene>
    <name evidence="2" type="ORF">AG1IA_00449</name>
</gene>
<sequence>MFGMNVEWDHQVGGQQQPQGHHRHRQQQPTENKGFFSNLFGGKKEDERRMQAGHVYYYTSSRPNAPRRAETISVLPAGVKMPTGNTPEISYGADGSKYLVIPPRRSNSTSRPRQIVVTSGGSTPKRKDSTASAHHSRDARATPRRSNSTQVRPTSPPVTRPKIVGDPELVKQYENSQRNVARWVESVADSNSPRTPGRSRRTSTR</sequence>
<dbReference type="OrthoDB" id="3204492at2759"/>
<feature type="region of interest" description="Disordered" evidence="1">
    <location>
        <begin position="81"/>
        <end position="205"/>
    </location>
</feature>
<protein>
    <submittedName>
        <fullName evidence="2">3A domain-containing protein</fullName>
    </submittedName>
</protein>
<feature type="compositionally biased region" description="Basic and acidic residues" evidence="1">
    <location>
        <begin position="125"/>
        <end position="141"/>
    </location>
</feature>
<proteinExistence type="predicted"/>
<evidence type="ECO:0000313" key="3">
    <source>
        <dbReference type="Proteomes" id="UP000011668"/>
    </source>
</evidence>
<feature type="compositionally biased region" description="Polar residues" evidence="1">
    <location>
        <begin position="144"/>
        <end position="153"/>
    </location>
</feature>
<name>L8X5H2_THACA</name>
<feature type="compositionally biased region" description="Low complexity" evidence="1">
    <location>
        <begin position="102"/>
        <end position="113"/>
    </location>
</feature>
<dbReference type="Proteomes" id="UP000011668">
    <property type="component" value="Unassembled WGS sequence"/>
</dbReference>
<reference evidence="2 3" key="1">
    <citation type="journal article" date="2013" name="Nat. Commun.">
        <title>The evolution and pathogenic mechanisms of the rice sheath blight pathogen.</title>
        <authorList>
            <person name="Zheng A."/>
            <person name="Lin R."/>
            <person name="Xu L."/>
            <person name="Qin P."/>
            <person name="Tang C."/>
            <person name="Ai P."/>
            <person name="Zhang D."/>
            <person name="Liu Y."/>
            <person name="Sun Z."/>
            <person name="Feng H."/>
            <person name="Wang Y."/>
            <person name="Chen Y."/>
            <person name="Liang X."/>
            <person name="Fu R."/>
            <person name="Li Q."/>
            <person name="Zhang J."/>
            <person name="Yu X."/>
            <person name="Xie Z."/>
            <person name="Ding L."/>
            <person name="Guan P."/>
            <person name="Tang J."/>
            <person name="Liang Y."/>
            <person name="Wang S."/>
            <person name="Deng Q."/>
            <person name="Li S."/>
            <person name="Zhu J."/>
            <person name="Wang L."/>
            <person name="Liu H."/>
            <person name="Li P."/>
        </authorList>
    </citation>
    <scope>NUCLEOTIDE SEQUENCE [LARGE SCALE GENOMIC DNA]</scope>
    <source>
        <strain evidence="3">AG-1 IA</strain>
    </source>
</reference>
<keyword evidence="3" id="KW-1185">Reference proteome</keyword>
<evidence type="ECO:0000313" key="2">
    <source>
        <dbReference type="EMBL" id="ELU45571.1"/>
    </source>
</evidence>
<dbReference type="HOGENOM" id="CLU_1397050_0_0_1"/>
<evidence type="ECO:0000256" key="1">
    <source>
        <dbReference type="SAM" id="MobiDB-lite"/>
    </source>
</evidence>
<dbReference type="EMBL" id="AFRT01000065">
    <property type="protein sequence ID" value="ELU45571.1"/>
    <property type="molecule type" value="Genomic_DNA"/>
</dbReference>